<dbReference type="KEGG" id="kla:KLLA0_C17963g"/>
<dbReference type="STRING" id="284590.Q6CST8"/>
<dbReference type="ESTHER" id="klula-q6cst8">
    <property type="family name" value="ABHD11-Acetyl_transferase"/>
</dbReference>
<dbReference type="Proteomes" id="UP000000598">
    <property type="component" value="Chromosome C"/>
</dbReference>
<evidence type="ECO:0000259" key="3">
    <source>
        <dbReference type="Pfam" id="PF00561"/>
    </source>
</evidence>
<dbReference type="SUPFAM" id="SSF53474">
    <property type="entry name" value="alpha/beta-Hydrolases"/>
    <property type="match status" value="1"/>
</dbReference>
<evidence type="ECO:0000313" key="4">
    <source>
        <dbReference type="EMBL" id="CAH01852.1"/>
    </source>
</evidence>
<proteinExistence type="inferred from homology"/>
<dbReference type="EMBL" id="CR382123">
    <property type="protein sequence ID" value="CAH01852.1"/>
    <property type="molecule type" value="Genomic_DNA"/>
</dbReference>
<protein>
    <submittedName>
        <fullName evidence="4">KLLA0C17963p</fullName>
    </submittedName>
</protein>
<name>Q6CST8_KLULA</name>
<dbReference type="GO" id="GO:0005739">
    <property type="term" value="C:mitochondrion"/>
    <property type="evidence" value="ECO:0007669"/>
    <property type="project" value="TreeGrafter"/>
</dbReference>
<keyword evidence="2" id="KW-0378">Hydrolase</keyword>
<evidence type="ECO:0000313" key="5">
    <source>
        <dbReference type="Proteomes" id="UP000000598"/>
    </source>
</evidence>
<dbReference type="PANTHER" id="PTHR46118">
    <property type="entry name" value="PROTEIN ABHD11"/>
    <property type="match status" value="1"/>
</dbReference>
<dbReference type="PaxDb" id="284590-Q6CST8"/>
<dbReference type="OMA" id="KPYDYIT"/>
<evidence type="ECO:0000256" key="2">
    <source>
        <dbReference type="ARBA" id="ARBA00022801"/>
    </source>
</evidence>
<accession>Q6CST8</accession>
<feature type="domain" description="AB hydrolase-1" evidence="3">
    <location>
        <begin position="33"/>
        <end position="152"/>
    </location>
</feature>
<dbReference type="InterPro" id="IPR000073">
    <property type="entry name" value="AB_hydrolase_1"/>
</dbReference>
<keyword evidence="5" id="KW-1185">Reference proteome</keyword>
<dbReference type="Pfam" id="PF00561">
    <property type="entry name" value="Abhydrolase_1"/>
    <property type="match status" value="1"/>
</dbReference>
<dbReference type="HOGENOM" id="CLU_020336_53_0_1"/>
<dbReference type="GO" id="GO:0052689">
    <property type="term" value="F:carboxylic ester hydrolase activity"/>
    <property type="evidence" value="ECO:0007669"/>
    <property type="project" value="TreeGrafter"/>
</dbReference>
<dbReference type="Gene3D" id="3.40.50.1820">
    <property type="entry name" value="alpha/beta hydrolase"/>
    <property type="match status" value="1"/>
</dbReference>
<dbReference type="InterPro" id="IPR029058">
    <property type="entry name" value="AB_hydrolase_fold"/>
</dbReference>
<dbReference type="eggNOG" id="KOG2382">
    <property type="taxonomic scope" value="Eukaryota"/>
</dbReference>
<sequence>MMSRRLHSLAKKDIVDLAYSHIGGKFAGNHLHPAIITLHGVFGAKAHFKPLAKRLASDLKTDIYSVDLRNHGDSPIAKPYDYITLSKDIVHFIKTQVGAERPVQMIGFSLGGKVSLISTLSDECNIRGCVSIDIPPYETPVLDPILLENYDTILKIINGEDGYVIKKGETNWKHKVLNIFKANKCNWNEGLARYFAAGFVMNPVNHSVKDEFLEFKQPLKLMPDLLDELKAWPDKEAFGANGFNYQTQKPVLFCKALKSPFISSDYSLLSKQYPNCTVEEFNTSHNIAHEAADRFYESITSFFKRCE</sequence>
<comment type="similarity">
    <text evidence="1">Belongs to the AB hydrolase superfamily.</text>
</comment>
<dbReference type="PANTHER" id="PTHR46118:SF4">
    <property type="entry name" value="PROTEIN ABHD11"/>
    <property type="match status" value="1"/>
</dbReference>
<organism evidence="4 5">
    <name type="scientific">Kluyveromyces lactis (strain ATCC 8585 / CBS 2359 / DSM 70799 / NBRC 1267 / NRRL Y-1140 / WM37)</name>
    <name type="common">Yeast</name>
    <name type="synonym">Candida sphaerica</name>
    <dbReference type="NCBI Taxonomy" id="284590"/>
    <lineage>
        <taxon>Eukaryota</taxon>
        <taxon>Fungi</taxon>
        <taxon>Dikarya</taxon>
        <taxon>Ascomycota</taxon>
        <taxon>Saccharomycotina</taxon>
        <taxon>Saccharomycetes</taxon>
        <taxon>Saccharomycetales</taxon>
        <taxon>Saccharomycetaceae</taxon>
        <taxon>Kluyveromyces</taxon>
    </lineage>
</organism>
<dbReference type="FunCoup" id="Q6CST8">
    <property type="interactions" value="46"/>
</dbReference>
<evidence type="ECO:0000256" key="1">
    <source>
        <dbReference type="ARBA" id="ARBA00008645"/>
    </source>
</evidence>
<reference evidence="4 5" key="1">
    <citation type="journal article" date="2004" name="Nature">
        <title>Genome evolution in yeasts.</title>
        <authorList>
            <consortium name="Genolevures"/>
            <person name="Dujon B."/>
            <person name="Sherman D."/>
            <person name="Fischer G."/>
            <person name="Durrens P."/>
            <person name="Casaregola S."/>
            <person name="Lafontaine I."/>
            <person name="de Montigny J."/>
            <person name="Marck C."/>
            <person name="Neuveglise C."/>
            <person name="Talla E."/>
            <person name="Goffard N."/>
            <person name="Frangeul L."/>
            <person name="Aigle M."/>
            <person name="Anthouard V."/>
            <person name="Babour A."/>
            <person name="Barbe V."/>
            <person name="Barnay S."/>
            <person name="Blanchin S."/>
            <person name="Beckerich J.M."/>
            <person name="Beyne E."/>
            <person name="Bleykasten C."/>
            <person name="Boisrame A."/>
            <person name="Boyer J."/>
            <person name="Cattolico L."/>
            <person name="Confanioleri F."/>
            <person name="de Daruvar A."/>
            <person name="Despons L."/>
            <person name="Fabre E."/>
            <person name="Fairhead C."/>
            <person name="Ferry-Dumazet H."/>
            <person name="Groppi A."/>
            <person name="Hantraye F."/>
            <person name="Hennequin C."/>
            <person name="Jauniaux N."/>
            <person name="Joyet P."/>
            <person name="Kachouri R."/>
            <person name="Kerrest A."/>
            <person name="Koszul R."/>
            <person name="Lemaire M."/>
            <person name="Lesur I."/>
            <person name="Ma L."/>
            <person name="Muller H."/>
            <person name="Nicaud J.M."/>
            <person name="Nikolski M."/>
            <person name="Oztas S."/>
            <person name="Ozier-Kalogeropoulos O."/>
            <person name="Pellenz S."/>
            <person name="Potier S."/>
            <person name="Richard G.F."/>
            <person name="Straub M.L."/>
            <person name="Suleau A."/>
            <person name="Swennene D."/>
            <person name="Tekaia F."/>
            <person name="Wesolowski-Louvel M."/>
            <person name="Westhof E."/>
            <person name="Wirth B."/>
            <person name="Zeniou-Meyer M."/>
            <person name="Zivanovic I."/>
            <person name="Bolotin-Fukuhara M."/>
            <person name="Thierry A."/>
            <person name="Bouchier C."/>
            <person name="Caudron B."/>
            <person name="Scarpelli C."/>
            <person name="Gaillardin C."/>
            <person name="Weissenbach J."/>
            <person name="Wincker P."/>
            <person name="Souciet J.L."/>
        </authorList>
    </citation>
    <scope>NUCLEOTIDE SEQUENCE [LARGE SCALE GENOMIC DNA]</scope>
    <source>
        <strain evidence="5">ATCC 8585 / CBS 2359 / DSM 70799 / NBRC 1267 / NRRL Y-1140 / WM37</strain>
    </source>
</reference>
<dbReference type="InParanoid" id="Q6CST8"/>
<gene>
    <name evidence="4" type="ORF">KLLA0_C17963g</name>
</gene>
<dbReference type="AlphaFoldDB" id="Q6CST8"/>